<dbReference type="EMBL" id="CP091092">
    <property type="protein sequence ID" value="WFN37866.1"/>
    <property type="molecule type" value="Genomic_DNA"/>
</dbReference>
<keyword evidence="1" id="KW-1133">Transmembrane helix</keyword>
<dbReference type="GeneID" id="79949861"/>
<dbReference type="AlphaFoldDB" id="A0AAF0FTX2"/>
<organism evidence="2 3">
    <name type="scientific">Methanomicrobium antiquum</name>
    <dbReference type="NCBI Taxonomy" id="487686"/>
    <lineage>
        <taxon>Archaea</taxon>
        <taxon>Methanobacteriati</taxon>
        <taxon>Methanobacteriota</taxon>
        <taxon>Stenosarchaea group</taxon>
        <taxon>Methanomicrobia</taxon>
        <taxon>Methanomicrobiales</taxon>
        <taxon>Methanomicrobiaceae</taxon>
        <taxon>Methanomicrobium</taxon>
    </lineage>
</organism>
<evidence type="ECO:0000313" key="3">
    <source>
        <dbReference type="Proteomes" id="UP001218895"/>
    </source>
</evidence>
<feature type="transmembrane region" description="Helical" evidence="1">
    <location>
        <begin position="37"/>
        <end position="56"/>
    </location>
</feature>
<reference evidence="2" key="1">
    <citation type="submission" date="2022-01" db="EMBL/GenBank/DDBJ databases">
        <title>Complete genome of Methanomicrobium antiquum DSM 21220.</title>
        <authorList>
            <person name="Chen S.-C."/>
            <person name="You Y.-T."/>
            <person name="Zhou Y.-Z."/>
            <person name="Lai M.-C."/>
        </authorList>
    </citation>
    <scope>NUCLEOTIDE SEQUENCE</scope>
    <source>
        <strain evidence="2">DSM 21220</strain>
    </source>
</reference>
<name>A0AAF0FTX2_9EURY</name>
<dbReference type="InterPro" id="IPR019212">
    <property type="entry name" value="EhaG-like"/>
</dbReference>
<sequence>MILPIIDEYSLGLLIAFSCVLIVFFSMMRETDDLHRLLLTDLVEIVALVIIALVGTDLSEALILPGLVVGIAEILAMAEIYIEKENLVRAPERFLDIEIMHSAPGILSVILLIYGIILSGFTGGAVAGLGVLFYFLCKKSHEKTEIIETVSGYAWVCWVVAFITFMAAPQYWFFAVMLAGTGIFAKVAAKMSIVGTMRGNRDV</sequence>
<feature type="transmembrane region" description="Helical" evidence="1">
    <location>
        <begin position="146"/>
        <end position="165"/>
    </location>
</feature>
<proteinExistence type="predicted"/>
<dbReference type="RefSeq" id="WP_278100706.1">
    <property type="nucleotide sequence ID" value="NZ_CP091092.1"/>
</dbReference>
<feature type="transmembrane region" description="Helical" evidence="1">
    <location>
        <begin position="171"/>
        <end position="189"/>
    </location>
</feature>
<keyword evidence="1" id="KW-0472">Membrane</keyword>
<feature type="transmembrane region" description="Helical" evidence="1">
    <location>
        <begin position="120"/>
        <end position="137"/>
    </location>
</feature>
<dbReference type="KEGG" id="manq:L1994_05645"/>
<gene>
    <name evidence="2" type="ORF">L1994_05645</name>
</gene>
<dbReference type="Pfam" id="PF09878">
    <property type="entry name" value="EhaG"/>
    <property type="match status" value="1"/>
</dbReference>
<keyword evidence="3" id="KW-1185">Reference proteome</keyword>
<evidence type="ECO:0000313" key="2">
    <source>
        <dbReference type="EMBL" id="WFN37866.1"/>
    </source>
</evidence>
<feature type="transmembrane region" description="Helical" evidence="1">
    <location>
        <begin position="6"/>
        <end position="25"/>
    </location>
</feature>
<dbReference type="Proteomes" id="UP001218895">
    <property type="component" value="Chromosome"/>
</dbReference>
<accession>A0AAF0FTX2</accession>
<keyword evidence="1" id="KW-0812">Transmembrane</keyword>
<evidence type="ECO:0000256" key="1">
    <source>
        <dbReference type="SAM" id="Phobius"/>
    </source>
</evidence>
<protein>
    <submittedName>
        <fullName evidence="2">EhaG family protein</fullName>
    </submittedName>
</protein>